<keyword evidence="1" id="KW-1133">Transmembrane helix</keyword>
<evidence type="ECO:0000313" key="3">
    <source>
        <dbReference type="Proteomes" id="UP000037392"/>
    </source>
</evidence>
<dbReference type="Proteomes" id="UP000037392">
    <property type="component" value="Unassembled WGS sequence"/>
</dbReference>
<evidence type="ECO:0000313" key="2">
    <source>
        <dbReference type="EMBL" id="KMW11583.1"/>
    </source>
</evidence>
<gene>
    <name evidence="2" type="ORF">HMPREF9470_05438</name>
</gene>
<sequence>MKTNQVTTAGYAGEESNHLYKVALTGLFAALSYVVFTFLQIKITLPGGDATSIHLGNAVCVLGALIMGGLYGGLGGAIGMTIGDLFDPVYVVYAPKTFILKLCIGLITGLVAHRIGKINETGDKKRIFRFVVAASVCGLLFNVIFDPLVGYYYKLLILGKPAAQLTLAWNVTASSINAVTSTIAAAAIYMPLRSVLKRAGLFERLR</sequence>
<keyword evidence="1" id="KW-0472">Membrane</keyword>
<evidence type="ECO:0008006" key="4">
    <source>
        <dbReference type="Google" id="ProtNLM"/>
    </source>
</evidence>
<dbReference type="InterPro" id="IPR009825">
    <property type="entry name" value="ECF_substrate-spec-like"/>
</dbReference>
<feature type="transmembrane region" description="Helical" evidence="1">
    <location>
        <begin position="53"/>
        <end position="78"/>
    </location>
</feature>
<dbReference type="PATRIC" id="fig|742734.4.peg.5815"/>
<accession>A0A0J9BEN9</accession>
<feature type="transmembrane region" description="Helical" evidence="1">
    <location>
        <begin position="98"/>
        <end position="115"/>
    </location>
</feature>
<evidence type="ECO:0000256" key="1">
    <source>
        <dbReference type="SAM" id="Phobius"/>
    </source>
</evidence>
<dbReference type="EMBL" id="ADLK01000055">
    <property type="protein sequence ID" value="KMW11583.1"/>
    <property type="molecule type" value="Genomic_DNA"/>
</dbReference>
<reference evidence="2 3" key="1">
    <citation type="submission" date="2011-04" db="EMBL/GenBank/DDBJ databases">
        <title>The Genome Sequence of Clostridium citroniae WAL-19142.</title>
        <authorList>
            <consortium name="The Broad Institute Genome Sequencing Platform"/>
            <person name="Earl A."/>
            <person name="Ward D."/>
            <person name="Feldgarden M."/>
            <person name="Gevers D."/>
            <person name="Warren Y.A."/>
            <person name="Tyrrell K.L."/>
            <person name="Citron D.M."/>
            <person name="Goldstein E.J."/>
            <person name="Daigneault M."/>
            <person name="Allen-Vercoe E."/>
            <person name="Young S.K."/>
            <person name="Zeng Q."/>
            <person name="Gargeya S."/>
            <person name="Fitzgerald M."/>
            <person name="Haas B."/>
            <person name="Abouelleil A."/>
            <person name="Alvarado L."/>
            <person name="Arachchi H.M."/>
            <person name="Berlin A."/>
            <person name="Brown A."/>
            <person name="Chapman S.B."/>
            <person name="Chen Z."/>
            <person name="Dunbar C."/>
            <person name="Freedman E."/>
            <person name="Gearin G."/>
            <person name="Gellesch M."/>
            <person name="Goldberg J."/>
            <person name="Griggs A."/>
            <person name="Gujja S."/>
            <person name="Heilman E.R."/>
            <person name="Heiman D."/>
            <person name="Howarth C."/>
            <person name="Larson L."/>
            <person name="Lui A."/>
            <person name="MacDonald P.J."/>
            <person name="Mehta T."/>
            <person name="Montmayeur A."/>
            <person name="Murphy C."/>
            <person name="Neiman D."/>
            <person name="Pearson M."/>
            <person name="Priest M."/>
            <person name="Roberts A."/>
            <person name="Saif S."/>
            <person name="Shea T."/>
            <person name="Shenoy N."/>
            <person name="Sisk P."/>
            <person name="Stolte C."/>
            <person name="Sykes S."/>
            <person name="White J."/>
            <person name="Yandava C."/>
            <person name="Wortman J."/>
            <person name="Nusbaum C."/>
            <person name="Birren B."/>
        </authorList>
    </citation>
    <scope>NUCLEOTIDE SEQUENCE [LARGE SCALE GENOMIC DNA]</scope>
    <source>
        <strain evidence="2 3">WAL-19142</strain>
    </source>
</reference>
<comment type="caution">
    <text evidence="2">The sequence shown here is derived from an EMBL/GenBank/DDBJ whole genome shotgun (WGS) entry which is preliminary data.</text>
</comment>
<dbReference type="GeneID" id="93166474"/>
<organism evidence="2 3">
    <name type="scientific">[Clostridium] citroniae WAL-19142</name>
    <dbReference type="NCBI Taxonomy" id="742734"/>
    <lineage>
        <taxon>Bacteria</taxon>
        <taxon>Bacillati</taxon>
        <taxon>Bacillota</taxon>
        <taxon>Clostridia</taxon>
        <taxon>Lachnospirales</taxon>
        <taxon>Lachnospiraceae</taxon>
        <taxon>Enterocloster</taxon>
    </lineage>
</organism>
<dbReference type="OrthoDB" id="9785310at2"/>
<name>A0A0J9BEN9_9FIRM</name>
<feature type="transmembrane region" description="Helical" evidence="1">
    <location>
        <begin position="165"/>
        <end position="189"/>
    </location>
</feature>
<protein>
    <recommendedName>
        <fullName evidence="4">ECF transporter S component</fullName>
    </recommendedName>
</protein>
<feature type="transmembrane region" description="Helical" evidence="1">
    <location>
        <begin position="127"/>
        <end position="145"/>
    </location>
</feature>
<feature type="transmembrane region" description="Helical" evidence="1">
    <location>
        <begin position="20"/>
        <end position="41"/>
    </location>
</feature>
<dbReference type="Gene3D" id="1.10.1760.20">
    <property type="match status" value="1"/>
</dbReference>
<keyword evidence="1" id="KW-0812">Transmembrane</keyword>
<dbReference type="Pfam" id="PF07155">
    <property type="entry name" value="ECF-ribofla_trS"/>
    <property type="match status" value="1"/>
</dbReference>
<proteinExistence type="predicted"/>
<dbReference type="RefSeq" id="WP_048931222.1">
    <property type="nucleotide sequence ID" value="NZ_KQ235887.1"/>
</dbReference>
<dbReference type="GO" id="GO:0016020">
    <property type="term" value="C:membrane"/>
    <property type="evidence" value="ECO:0007669"/>
    <property type="project" value="InterPro"/>
</dbReference>
<dbReference type="AlphaFoldDB" id="A0A0J9BEN9"/>